<feature type="region of interest" description="Disordered" evidence="4">
    <location>
        <begin position="1"/>
        <end position="20"/>
    </location>
</feature>
<name>A0A5B9W3Z5_9BACT</name>
<evidence type="ECO:0000313" key="7">
    <source>
        <dbReference type="Proteomes" id="UP000324233"/>
    </source>
</evidence>
<reference evidence="6 7" key="1">
    <citation type="submission" date="2019-08" db="EMBL/GenBank/DDBJ databases">
        <title>Deep-cultivation of Planctomycetes and their phenomic and genomic characterization uncovers novel biology.</title>
        <authorList>
            <person name="Wiegand S."/>
            <person name="Jogler M."/>
            <person name="Boedeker C."/>
            <person name="Pinto D."/>
            <person name="Vollmers J."/>
            <person name="Rivas-Marin E."/>
            <person name="Kohn T."/>
            <person name="Peeters S.H."/>
            <person name="Heuer A."/>
            <person name="Rast P."/>
            <person name="Oberbeckmann S."/>
            <person name="Bunk B."/>
            <person name="Jeske O."/>
            <person name="Meyerdierks A."/>
            <person name="Storesund J.E."/>
            <person name="Kallscheuer N."/>
            <person name="Luecker S."/>
            <person name="Lage O.M."/>
            <person name="Pohl T."/>
            <person name="Merkel B.J."/>
            <person name="Hornburger P."/>
            <person name="Mueller R.-W."/>
            <person name="Bruemmer F."/>
            <person name="Labrenz M."/>
            <person name="Spormann A.M."/>
            <person name="Op den Camp H."/>
            <person name="Overmann J."/>
            <person name="Amann R."/>
            <person name="Jetten M.S.M."/>
            <person name="Mascher T."/>
            <person name="Medema M.H."/>
            <person name="Devos D.P."/>
            <person name="Kaster A.-K."/>
            <person name="Ovreas L."/>
            <person name="Rohde M."/>
            <person name="Galperin M.Y."/>
            <person name="Jogler C."/>
        </authorList>
    </citation>
    <scope>NUCLEOTIDE SEQUENCE [LARGE SCALE GENOMIC DNA]</scope>
    <source>
        <strain evidence="6 7">OJF2</strain>
    </source>
</reference>
<keyword evidence="3" id="KW-0804">Transcription</keyword>
<dbReference type="AlphaFoldDB" id="A0A5B9W3Z5"/>
<dbReference type="PANTHER" id="PTHR43133">
    <property type="entry name" value="RNA POLYMERASE ECF-TYPE SIGMA FACTO"/>
    <property type="match status" value="1"/>
</dbReference>
<sequence length="188" mass="20758">MTMRPPDPPDGPDRPDSKQPAADLLPVLYAELHRLAAALTSRLPPGQTLQPTALVHEAYLRLMGDRDPGWEGRRHFFGSAARAMREILIEQARRKGSVKHGGQARRVELAEGLAWIEPPAGDLLSLDEAIRQLQAEDAHLAEIVLLRYYTGLSVEETAAVIGASASTVKRDWRFARAWLARRLGEGEA</sequence>
<dbReference type="InterPro" id="IPR013324">
    <property type="entry name" value="RNA_pol_sigma_r3/r4-like"/>
</dbReference>
<evidence type="ECO:0000256" key="4">
    <source>
        <dbReference type="SAM" id="MobiDB-lite"/>
    </source>
</evidence>
<feature type="domain" description="RNA polymerase sigma-70 ECF-like HTH" evidence="5">
    <location>
        <begin position="21"/>
        <end position="183"/>
    </location>
</feature>
<evidence type="ECO:0000313" key="6">
    <source>
        <dbReference type="EMBL" id="QEH34967.1"/>
    </source>
</evidence>
<gene>
    <name evidence="6" type="ORF">OJF2_35120</name>
</gene>
<dbReference type="PANTHER" id="PTHR43133:SF39">
    <property type="entry name" value="SIMILAR TO RNA POLYMERASE SIGMA-E FACTOR"/>
    <property type="match status" value="1"/>
</dbReference>
<evidence type="ECO:0000256" key="1">
    <source>
        <dbReference type="ARBA" id="ARBA00023015"/>
    </source>
</evidence>
<dbReference type="InterPro" id="IPR036388">
    <property type="entry name" value="WH-like_DNA-bd_sf"/>
</dbReference>
<keyword evidence="2" id="KW-0731">Sigma factor</keyword>
<dbReference type="Gene3D" id="1.10.10.10">
    <property type="entry name" value="Winged helix-like DNA-binding domain superfamily/Winged helix DNA-binding domain"/>
    <property type="match status" value="1"/>
</dbReference>
<dbReference type="InterPro" id="IPR039425">
    <property type="entry name" value="RNA_pol_sigma-70-like"/>
</dbReference>
<keyword evidence="7" id="KW-1185">Reference proteome</keyword>
<dbReference type="NCBIfam" id="TIGR02999">
    <property type="entry name" value="Sig-70_X6"/>
    <property type="match status" value="1"/>
</dbReference>
<protein>
    <submittedName>
        <fullName evidence="6">RNA polymerase sigma factor</fullName>
    </submittedName>
</protein>
<evidence type="ECO:0000256" key="3">
    <source>
        <dbReference type="ARBA" id="ARBA00023163"/>
    </source>
</evidence>
<dbReference type="EMBL" id="CP042997">
    <property type="protein sequence ID" value="QEH34967.1"/>
    <property type="molecule type" value="Genomic_DNA"/>
</dbReference>
<dbReference type="InterPro" id="IPR053812">
    <property type="entry name" value="HTH_Sigma70_ECF-like"/>
</dbReference>
<dbReference type="KEGG" id="agv:OJF2_35120"/>
<proteinExistence type="predicted"/>
<organism evidence="6 7">
    <name type="scientific">Aquisphaera giovannonii</name>
    <dbReference type="NCBI Taxonomy" id="406548"/>
    <lineage>
        <taxon>Bacteria</taxon>
        <taxon>Pseudomonadati</taxon>
        <taxon>Planctomycetota</taxon>
        <taxon>Planctomycetia</taxon>
        <taxon>Isosphaerales</taxon>
        <taxon>Isosphaeraceae</taxon>
        <taxon>Aquisphaera</taxon>
    </lineage>
</organism>
<dbReference type="Pfam" id="PF07638">
    <property type="entry name" value="Sigma70_ECF"/>
    <property type="match status" value="1"/>
</dbReference>
<dbReference type="InterPro" id="IPR011517">
    <property type="entry name" value="RNA_pol_sigma70_ECF-like"/>
</dbReference>
<dbReference type="Proteomes" id="UP000324233">
    <property type="component" value="Chromosome"/>
</dbReference>
<evidence type="ECO:0000256" key="2">
    <source>
        <dbReference type="ARBA" id="ARBA00023082"/>
    </source>
</evidence>
<dbReference type="GO" id="GO:0016987">
    <property type="term" value="F:sigma factor activity"/>
    <property type="evidence" value="ECO:0007669"/>
    <property type="project" value="UniProtKB-KW"/>
</dbReference>
<evidence type="ECO:0000259" key="5">
    <source>
        <dbReference type="Pfam" id="PF07638"/>
    </source>
</evidence>
<keyword evidence="1" id="KW-0805">Transcription regulation</keyword>
<dbReference type="SUPFAM" id="SSF88659">
    <property type="entry name" value="Sigma3 and sigma4 domains of RNA polymerase sigma factors"/>
    <property type="match status" value="1"/>
</dbReference>
<accession>A0A5B9W3Z5</accession>